<dbReference type="STRING" id="387005.A0A183I8P4"/>
<evidence type="ECO:0000313" key="1">
    <source>
        <dbReference type="EMBL" id="VDP27267.1"/>
    </source>
</evidence>
<dbReference type="AlphaFoldDB" id="A0A183I8P4"/>
<sequence length="63" mass="7233">MKLLSSAVEIYVTTDILGMLHAFKKRNQFDITPSTSVESLDSVRFRRILDKNDRNVVNVSLFC</sequence>
<protein>
    <submittedName>
        <fullName evidence="1 3">Uncharacterized protein</fullName>
    </submittedName>
</protein>
<reference evidence="3" key="1">
    <citation type="submission" date="2016-06" db="UniProtKB">
        <authorList>
            <consortium name="WormBaseParasite"/>
        </authorList>
    </citation>
    <scope>IDENTIFICATION</scope>
</reference>
<evidence type="ECO:0000313" key="3">
    <source>
        <dbReference type="WBParaSite" id="OFLC_0001611901-mRNA-1"/>
    </source>
</evidence>
<name>A0A183I8P4_9BILA</name>
<accession>A0A183I8P4</accession>
<reference evidence="1 2" key="2">
    <citation type="submission" date="2018-11" db="EMBL/GenBank/DDBJ databases">
        <authorList>
            <consortium name="Pathogen Informatics"/>
        </authorList>
    </citation>
    <scope>NUCLEOTIDE SEQUENCE [LARGE SCALE GENOMIC DNA]</scope>
</reference>
<keyword evidence="2" id="KW-1185">Reference proteome</keyword>
<gene>
    <name evidence="1" type="ORF">OFLC_LOCUS16106</name>
</gene>
<proteinExistence type="predicted"/>
<dbReference type="Proteomes" id="UP000267606">
    <property type="component" value="Unassembled WGS sequence"/>
</dbReference>
<dbReference type="WBParaSite" id="OFLC_0001611901-mRNA-1">
    <property type="protein sequence ID" value="OFLC_0001611901-mRNA-1"/>
    <property type="gene ID" value="OFLC_0001611901"/>
</dbReference>
<evidence type="ECO:0000313" key="2">
    <source>
        <dbReference type="Proteomes" id="UP000267606"/>
    </source>
</evidence>
<organism evidence="3">
    <name type="scientific">Onchocerca flexuosa</name>
    <dbReference type="NCBI Taxonomy" id="387005"/>
    <lineage>
        <taxon>Eukaryota</taxon>
        <taxon>Metazoa</taxon>
        <taxon>Ecdysozoa</taxon>
        <taxon>Nematoda</taxon>
        <taxon>Chromadorea</taxon>
        <taxon>Rhabditida</taxon>
        <taxon>Spirurina</taxon>
        <taxon>Spiruromorpha</taxon>
        <taxon>Filarioidea</taxon>
        <taxon>Onchocercidae</taxon>
        <taxon>Onchocerca</taxon>
    </lineage>
</organism>
<dbReference type="EMBL" id="UZAJ01044096">
    <property type="protein sequence ID" value="VDP27267.1"/>
    <property type="molecule type" value="Genomic_DNA"/>
</dbReference>